<name>A0A1G2JD78_9BACT</name>
<dbReference type="EMBL" id="MHPP01000006">
    <property type="protein sequence ID" value="OGZ85069.1"/>
    <property type="molecule type" value="Genomic_DNA"/>
</dbReference>
<reference evidence="1 2" key="1">
    <citation type="journal article" date="2016" name="Nat. Commun.">
        <title>Thousands of microbial genomes shed light on interconnected biogeochemical processes in an aquifer system.</title>
        <authorList>
            <person name="Anantharaman K."/>
            <person name="Brown C.T."/>
            <person name="Hug L.A."/>
            <person name="Sharon I."/>
            <person name="Castelle C.J."/>
            <person name="Probst A.J."/>
            <person name="Thomas B.C."/>
            <person name="Singh A."/>
            <person name="Wilkins M.J."/>
            <person name="Karaoz U."/>
            <person name="Brodie E.L."/>
            <person name="Williams K.H."/>
            <person name="Hubbard S.S."/>
            <person name="Banfield J.F."/>
        </authorList>
    </citation>
    <scope>NUCLEOTIDE SEQUENCE [LARGE SCALE GENOMIC DNA]</scope>
</reference>
<organism evidence="1 2">
    <name type="scientific">Candidatus Staskawiczbacteria bacterium RIFOXYC1_FULL_38_18</name>
    <dbReference type="NCBI Taxonomy" id="1802229"/>
    <lineage>
        <taxon>Bacteria</taxon>
        <taxon>Candidatus Staskawicziibacteriota</taxon>
    </lineage>
</organism>
<evidence type="ECO:0000313" key="2">
    <source>
        <dbReference type="Proteomes" id="UP000177751"/>
    </source>
</evidence>
<comment type="caution">
    <text evidence="1">The sequence shown here is derived from an EMBL/GenBank/DDBJ whole genome shotgun (WGS) entry which is preliminary data.</text>
</comment>
<dbReference type="Proteomes" id="UP000177751">
    <property type="component" value="Unassembled WGS sequence"/>
</dbReference>
<evidence type="ECO:0000313" key="1">
    <source>
        <dbReference type="EMBL" id="OGZ85069.1"/>
    </source>
</evidence>
<sequence length="102" mass="11729">MAKNENPLTLGQLKKYNKEVLFPFMKESFVTKKEFESFMEIAAKKEDLDGLAVKVNGLVTKEDVKILNKKLDSISEDLKKNNKLETRILDIENILDMPAIKK</sequence>
<accession>A0A1G2JD78</accession>
<dbReference type="AlphaFoldDB" id="A0A1G2JD78"/>
<dbReference type="STRING" id="1802229.A2401_03135"/>
<gene>
    <name evidence="1" type="ORF">A2401_03135</name>
</gene>
<proteinExistence type="predicted"/>
<protein>
    <submittedName>
        <fullName evidence="1">Uncharacterized protein</fullName>
    </submittedName>
</protein>